<organism evidence="2 3">
    <name type="scientific">Aspergillus eucalypticola (strain CBS 122712 / IBT 29274)</name>
    <dbReference type="NCBI Taxonomy" id="1448314"/>
    <lineage>
        <taxon>Eukaryota</taxon>
        <taxon>Fungi</taxon>
        <taxon>Dikarya</taxon>
        <taxon>Ascomycota</taxon>
        <taxon>Pezizomycotina</taxon>
        <taxon>Eurotiomycetes</taxon>
        <taxon>Eurotiomycetidae</taxon>
        <taxon>Eurotiales</taxon>
        <taxon>Aspergillaceae</taxon>
        <taxon>Aspergillus</taxon>
        <taxon>Aspergillus subgen. Circumdati</taxon>
    </lineage>
</organism>
<protein>
    <recommendedName>
        <fullName evidence="4">Secreted protein</fullName>
    </recommendedName>
</protein>
<keyword evidence="1" id="KW-0732">Signal</keyword>
<gene>
    <name evidence="2" type="ORF">BO83DRAFT_64713</name>
</gene>
<evidence type="ECO:0000313" key="3">
    <source>
        <dbReference type="Proteomes" id="UP000246171"/>
    </source>
</evidence>
<dbReference type="AlphaFoldDB" id="A0A317VAY2"/>
<name>A0A317VAY2_ASPEC</name>
<evidence type="ECO:0000313" key="2">
    <source>
        <dbReference type="EMBL" id="PWY70092.1"/>
    </source>
</evidence>
<dbReference type="RefSeq" id="XP_025386786.1">
    <property type="nucleotide sequence ID" value="XM_025537505.1"/>
</dbReference>
<feature type="chain" id="PRO_5016275810" description="Secreted protein" evidence="1">
    <location>
        <begin position="18"/>
        <end position="75"/>
    </location>
</feature>
<keyword evidence="3" id="KW-1185">Reference proteome</keyword>
<comment type="caution">
    <text evidence="2">The sequence shown here is derived from an EMBL/GenBank/DDBJ whole genome shotgun (WGS) entry which is preliminary data.</text>
</comment>
<evidence type="ECO:0008006" key="4">
    <source>
        <dbReference type="Google" id="ProtNLM"/>
    </source>
</evidence>
<feature type="signal peptide" evidence="1">
    <location>
        <begin position="1"/>
        <end position="17"/>
    </location>
</feature>
<sequence length="75" mass="8258">MDPWGVVLLFRSWVCHWACPGSKHPHSSALLSMGKMIGCDPRSLFTGESSCHTFIPVATIFGGYISHLRGEKVLL</sequence>
<reference evidence="2" key="1">
    <citation type="submission" date="2016-12" db="EMBL/GenBank/DDBJ databases">
        <title>The genomes of Aspergillus section Nigri reveals drivers in fungal speciation.</title>
        <authorList>
            <consortium name="DOE Joint Genome Institute"/>
            <person name="Vesth T.C."/>
            <person name="Nybo J."/>
            <person name="Theobald S."/>
            <person name="Brandl J."/>
            <person name="Frisvad J.C."/>
            <person name="Nielsen K.F."/>
            <person name="Lyhne E.K."/>
            <person name="Kogle M.E."/>
            <person name="Kuo A."/>
            <person name="Riley R."/>
            <person name="Clum A."/>
            <person name="Nolan M."/>
            <person name="Lipzen A."/>
            <person name="Salamov A."/>
            <person name="Henrissat B."/>
            <person name="Wiebenga A."/>
            <person name="De vries R.P."/>
            <person name="Grigoriev I.V."/>
            <person name="Mortensen U.H."/>
            <person name="Andersen M.R."/>
            <person name="Baker S.E."/>
        </authorList>
    </citation>
    <scope>NUCLEOTIDE SEQUENCE</scope>
    <source>
        <strain evidence="2">CBS 122712</strain>
    </source>
</reference>
<dbReference type="VEuPathDB" id="FungiDB:BO83DRAFT_64713"/>
<dbReference type="EMBL" id="MSFU01000017">
    <property type="protein sequence ID" value="PWY70092.1"/>
    <property type="molecule type" value="Genomic_DNA"/>
</dbReference>
<accession>A0A317VAY2</accession>
<evidence type="ECO:0000256" key="1">
    <source>
        <dbReference type="SAM" id="SignalP"/>
    </source>
</evidence>
<dbReference type="GeneID" id="37059467"/>
<dbReference type="Proteomes" id="UP000246171">
    <property type="component" value="Unassembled WGS sequence"/>
</dbReference>
<proteinExistence type="predicted"/>